<protein>
    <submittedName>
        <fullName evidence="1">Uncharacterized protein</fullName>
    </submittedName>
</protein>
<dbReference type="EMBL" id="VOSM01000001">
    <property type="protein sequence ID" value="TXD38896.1"/>
    <property type="molecule type" value="Genomic_DNA"/>
</dbReference>
<dbReference type="Proteomes" id="UP000321412">
    <property type="component" value="Unassembled WGS sequence"/>
</dbReference>
<organism evidence="1 2">
    <name type="scientific">Lujinxingia vulgaris</name>
    <dbReference type="NCBI Taxonomy" id="2600176"/>
    <lineage>
        <taxon>Bacteria</taxon>
        <taxon>Deltaproteobacteria</taxon>
        <taxon>Bradymonadales</taxon>
        <taxon>Lujinxingiaceae</taxon>
        <taxon>Lujinxingia</taxon>
    </lineage>
</organism>
<gene>
    <name evidence="1" type="ORF">FRC98_00390</name>
</gene>
<dbReference type="RefSeq" id="WP_146979334.1">
    <property type="nucleotide sequence ID" value="NZ_VOSM01000001.1"/>
</dbReference>
<accession>A0A5C6XAH4</accession>
<sequence length="273" mass="29863">MRGSRVWVGGVVGGLMLVWSMQAWGQQDASAGVYYGDGLRNLAEGRYAEALVDLHRAYGIAGEPEMLEAIVGAYDTIGLCDAAMRQRDFYGIRHGQASAPELKRCLRVGQVEPICEGEGGRVVVDATFEVACGQRVILAEGRYRLEHPDGGERVEVEVEAGSVQRVELEEPLPVKGAVARLRGPGLFGTDVQRLQPGAPAYTVYQSADGLYQIWVRPAAAARRYEAVPRVEIVCPDDAGEEVDAGCVWLRELRRRSGYTDNPTRLEVVVPRVH</sequence>
<proteinExistence type="predicted"/>
<evidence type="ECO:0000313" key="2">
    <source>
        <dbReference type="Proteomes" id="UP000321412"/>
    </source>
</evidence>
<dbReference type="OrthoDB" id="5500980at2"/>
<keyword evidence="2" id="KW-1185">Reference proteome</keyword>
<reference evidence="1 2" key="1">
    <citation type="submission" date="2019-08" db="EMBL/GenBank/DDBJ databases">
        <title>Bradymonadales sp. TMQ4.</title>
        <authorList>
            <person name="Liang Q."/>
        </authorList>
    </citation>
    <scope>NUCLEOTIDE SEQUENCE [LARGE SCALE GENOMIC DNA]</scope>
    <source>
        <strain evidence="1 2">TMQ4</strain>
    </source>
</reference>
<dbReference type="AlphaFoldDB" id="A0A5C6XAH4"/>
<name>A0A5C6XAH4_9DELT</name>
<evidence type="ECO:0000313" key="1">
    <source>
        <dbReference type="EMBL" id="TXD38896.1"/>
    </source>
</evidence>
<comment type="caution">
    <text evidence="1">The sequence shown here is derived from an EMBL/GenBank/DDBJ whole genome shotgun (WGS) entry which is preliminary data.</text>
</comment>